<evidence type="ECO:0000256" key="1">
    <source>
        <dbReference type="SAM" id="MobiDB-lite"/>
    </source>
</evidence>
<keyword evidence="3" id="KW-1185">Reference proteome</keyword>
<proteinExistence type="predicted"/>
<evidence type="ECO:0000313" key="3">
    <source>
        <dbReference type="Proteomes" id="UP001239462"/>
    </source>
</evidence>
<dbReference type="EMBL" id="JASZZN010000008">
    <property type="protein sequence ID" value="MDM4016343.1"/>
    <property type="molecule type" value="Genomic_DNA"/>
</dbReference>
<protein>
    <recommendedName>
        <fullName evidence="4">NlpC/P60 domain-containing protein</fullName>
    </recommendedName>
</protein>
<reference evidence="2 3" key="1">
    <citation type="submission" date="2023-06" db="EMBL/GenBank/DDBJ databases">
        <title>Roseiconus lacunae JC819 isolated from Gulf of Mannar region, Tamil Nadu.</title>
        <authorList>
            <person name="Pk S."/>
            <person name="Ch S."/>
            <person name="Ch V.R."/>
        </authorList>
    </citation>
    <scope>NUCLEOTIDE SEQUENCE [LARGE SCALE GENOMIC DNA]</scope>
    <source>
        <strain evidence="2 3">JC819</strain>
    </source>
</reference>
<feature type="region of interest" description="Disordered" evidence="1">
    <location>
        <begin position="86"/>
        <end position="118"/>
    </location>
</feature>
<organism evidence="2 3">
    <name type="scientific">Roseiconus lacunae</name>
    <dbReference type="NCBI Taxonomy" id="2605694"/>
    <lineage>
        <taxon>Bacteria</taxon>
        <taxon>Pseudomonadati</taxon>
        <taxon>Planctomycetota</taxon>
        <taxon>Planctomycetia</taxon>
        <taxon>Pirellulales</taxon>
        <taxon>Pirellulaceae</taxon>
        <taxon>Roseiconus</taxon>
    </lineage>
</organism>
<feature type="compositionally biased region" description="Low complexity" evidence="1">
    <location>
        <begin position="45"/>
        <end position="65"/>
    </location>
</feature>
<gene>
    <name evidence="2" type="ORF">QTN89_12945</name>
</gene>
<accession>A0ABT7PJ31</accession>
<dbReference type="RefSeq" id="WP_149497923.1">
    <property type="nucleotide sequence ID" value="NZ_JASZZN010000008.1"/>
</dbReference>
<evidence type="ECO:0008006" key="4">
    <source>
        <dbReference type="Google" id="ProtNLM"/>
    </source>
</evidence>
<name>A0ABT7PJ31_9BACT</name>
<comment type="caution">
    <text evidence="2">The sequence shown here is derived from an EMBL/GenBank/DDBJ whole genome shotgun (WGS) entry which is preliminary data.</text>
</comment>
<sequence>MRSRQGWFTIMVTGLIAMVGVGHGVGQQIEGQQIEGQRAGGDRFGGPPQSPQFGGPSSQGLLPGGAIESDLGQSGVVQARPFGTTIVPNVTGATSTSRNASTNGPEFNPLPPRRGGAVGEPLTAEMAAALLQNDDASGSPGMLPPANTGQRSAPQAAAAGDLVCFFGSDGAGNHTIAVVNAGEMQIAVYHIDRSGMLRLVSSRPIGADFSVTLNATDPLPSQIRHLQSRVK</sequence>
<evidence type="ECO:0000313" key="2">
    <source>
        <dbReference type="EMBL" id="MDM4016343.1"/>
    </source>
</evidence>
<feature type="region of interest" description="Disordered" evidence="1">
    <location>
        <begin position="36"/>
        <end position="69"/>
    </location>
</feature>
<dbReference type="Proteomes" id="UP001239462">
    <property type="component" value="Unassembled WGS sequence"/>
</dbReference>
<feature type="compositionally biased region" description="Polar residues" evidence="1">
    <location>
        <begin position="86"/>
        <end position="105"/>
    </location>
</feature>